<feature type="coiled-coil region" evidence="3">
    <location>
        <begin position="165"/>
        <end position="192"/>
    </location>
</feature>
<dbReference type="EMBL" id="BMFR01000017">
    <property type="protein sequence ID" value="GGG84279.1"/>
    <property type="molecule type" value="Genomic_DNA"/>
</dbReference>
<comment type="caution">
    <text evidence="5">The sequence shown here is derived from an EMBL/GenBank/DDBJ whole genome shotgun (WGS) entry which is preliminary data.</text>
</comment>
<reference evidence="5" key="2">
    <citation type="submission" date="2020-09" db="EMBL/GenBank/DDBJ databases">
        <authorList>
            <person name="Sun Q."/>
            <person name="Zhou Y."/>
        </authorList>
    </citation>
    <scope>NUCLEOTIDE SEQUENCE</scope>
    <source>
        <strain evidence="5">CGMCC 1.12754</strain>
    </source>
</reference>
<dbReference type="RefSeq" id="WP_188456408.1">
    <property type="nucleotide sequence ID" value="NZ_BMFR01000017.1"/>
</dbReference>
<dbReference type="InterPro" id="IPR050465">
    <property type="entry name" value="UPF0194_transport"/>
</dbReference>
<evidence type="ECO:0000313" key="6">
    <source>
        <dbReference type="Proteomes" id="UP000622860"/>
    </source>
</evidence>
<evidence type="ECO:0000256" key="2">
    <source>
        <dbReference type="ARBA" id="ARBA00023054"/>
    </source>
</evidence>
<dbReference type="Pfam" id="PF25984">
    <property type="entry name" value="BSH_YknX"/>
    <property type="match status" value="1"/>
</dbReference>
<evidence type="ECO:0000256" key="1">
    <source>
        <dbReference type="ARBA" id="ARBA00004196"/>
    </source>
</evidence>
<comment type="subcellular location">
    <subcellularLocation>
        <location evidence="1">Cell envelope</location>
    </subcellularLocation>
</comment>
<keyword evidence="6" id="KW-1185">Reference proteome</keyword>
<dbReference type="AlphaFoldDB" id="A0A917HME7"/>
<evidence type="ECO:0000256" key="3">
    <source>
        <dbReference type="SAM" id="Coils"/>
    </source>
</evidence>
<dbReference type="GO" id="GO:0030313">
    <property type="term" value="C:cell envelope"/>
    <property type="evidence" value="ECO:0007669"/>
    <property type="project" value="UniProtKB-SubCell"/>
</dbReference>
<organism evidence="5 6">
    <name type="scientific">Virgibacillus oceani</name>
    <dbReference type="NCBI Taxonomy" id="1479511"/>
    <lineage>
        <taxon>Bacteria</taxon>
        <taxon>Bacillati</taxon>
        <taxon>Bacillota</taxon>
        <taxon>Bacilli</taxon>
        <taxon>Bacillales</taxon>
        <taxon>Bacillaceae</taxon>
        <taxon>Virgibacillus</taxon>
    </lineage>
</organism>
<accession>A0A917HME7</accession>
<name>A0A917HME7_9BACI</name>
<dbReference type="PANTHER" id="PTHR32347:SF23">
    <property type="entry name" value="BLL5650 PROTEIN"/>
    <property type="match status" value="1"/>
</dbReference>
<dbReference type="InterPro" id="IPR058639">
    <property type="entry name" value="BSH_YknX-like"/>
</dbReference>
<protein>
    <recommendedName>
        <fullName evidence="4">YknX-like barrel-sandwich hybrid domain-containing protein</fullName>
    </recommendedName>
</protein>
<feature type="domain" description="YknX-like barrel-sandwich hybrid" evidence="4">
    <location>
        <begin position="64"/>
        <end position="213"/>
    </location>
</feature>
<sequence>MKRRRIIISCIALFVAVNIALVVFDKDGKVDRKSYVKDWSETVTTDMYVKMNKDGVLSSVKENNVYFDKELGTFQEFLVEEGTQVNAGDELFTYRANNYYETKLALKSEEEKVSGEIAAIEMAISTMSAFQVPQINLHINDDDGKQIGETTLPSVESEYMKKQYLAEKEKELAQKTAQLKSIQSQLTELDASGELITVESAYAGKVSMLSQALNDPIITIQDAQLHAIGELTEQERLQVEQGMAAEVTIKEGQTAISGSINEVSELPKEEVAINGTSVYSFSAVFSEDAETENLLPGFHTTIAITTNESLDATAAVEEALFGNYLWKMTEDGRLHKQEIETGIHMNNRTEITKGADPGEWVAEASDNQFRSEAIFITPLKLGKIHWSSIFRSKDKGRAENIVTGILSR</sequence>
<reference evidence="5" key="1">
    <citation type="journal article" date="2014" name="Int. J. Syst. Evol. Microbiol.">
        <title>Complete genome sequence of Corynebacterium casei LMG S-19264T (=DSM 44701T), isolated from a smear-ripened cheese.</title>
        <authorList>
            <consortium name="US DOE Joint Genome Institute (JGI-PGF)"/>
            <person name="Walter F."/>
            <person name="Albersmeier A."/>
            <person name="Kalinowski J."/>
            <person name="Ruckert C."/>
        </authorList>
    </citation>
    <scope>NUCLEOTIDE SEQUENCE</scope>
    <source>
        <strain evidence="5">CGMCC 1.12754</strain>
    </source>
</reference>
<dbReference type="Gene3D" id="2.40.420.20">
    <property type="match status" value="1"/>
</dbReference>
<evidence type="ECO:0000259" key="4">
    <source>
        <dbReference type="Pfam" id="PF25984"/>
    </source>
</evidence>
<gene>
    <name evidence="5" type="ORF">GCM10011398_32390</name>
</gene>
<dbReference type="PANTHER" id="PTHR32347">
    <property type="entry name" value="EFFLUX SYSTEM COMPONENT YKNX-RELATED"/>
    <property type="match status" value="1"/>
</dbReference>
<dbReference type="Proteomes" id="UP000622860">
    <property type="component" value="Unassembled WGS sequence"/>
</dbReference>
<proteinExistence type="predicted"/>
<evidence type="ECO:0000313" key="5">
    <source>
        <dbReference type="EMBL" id="GGG84279.1"/>
    </source>
</evidence>
<keyword evidence="2 3" id="KW-0175">Coiled coil</keyword>